<accession>A0AAN8CQN2</accession>
<evidence type="ECO:0000313" key="2">
    <source>
        <dbReference type="EMBL" id="KAK5908132.1"/>
    </source>
</evidence>
<proteinExistence type="predicted"/>
<dbReference type="Proteomes" id="UP001331515">
    <property type="component" value="Unassembled WGS sequence"/>
</dbReference>
<feature type="region of interest" description="Disordered" evidence="1">
    <location>
        <begin position="17"/>
        <end position="36"/>
    </location>
</feature>
<gene>
    <name evidence="2" type="ORF">CgunFtcFv8_016214</name>
</gene>
<evidence type="ECO:0000256" key="1">
    <source>
        <dbReference type="SAM" id="MobiDB-lite"/>
    </source>
</evidence>
<dbReference type="AlphaFoldDB" id="A0AAN8CQN2"/>
<organism evidence="2 3">
    <name type="scientific">Champsocephalus gunnari</name>
    <name type="common">Mackerel icefish</name>
    <dbReference type="NCBI Taxonomy" id="52237"/>
    <lineage>
        <taxon>Eukaryota</taxon>
        <taxon>Metazoa</taxon>
        <taxon>Chordata</taxon>
        <taxon>Craniata</taxon>
        <taxon>Vertebrata</taxon>
        <taxon>Euteleostomi</taxon>
        <taxon>Actinopterygii</taxon>
        <taxon>Neopterygii</taxon>
        <taxon>Teleostei</taxon>
        <taxon>Neoteleostei</taxon>
        <taxon>Acanthomorphata</taxon>
        <taxon>Eupercaria</taxon>
        <taxon>Perciformes</taxon>
        <taxon>Notothenioidei</taxon>
        <taxon>Channichthyidae</taxon>
        <taxon>Champsocephalus</taxon>
    </lineage>
</organism>
<dbReference type="EMBL" id="JAURVH010001529">
    <property type="protein sequence ID" value="KAK5908132.1"/>
    <property type="molecule type" value="Genomic_DNA"/>
</dbReference>
<feature type="compositionally biased region" description="Low complexity" evidence="1">
    <location>
        <begin position="17"/>
        <end position="28"/>
    </location>
</feature>
<evidence type="ECO:0000313" key="3">
    <source>
        <dbReference type="Proteomes" id="UP001331515"/>
    </source>
</evidence>
<keyword evidence="3" id="KW-1185">Reference proteome</keyword>
<sequence length="78" mass="8336">MLRIAATLADFLKASLPTSSSLSRSEAAGVERLQDEQLLRPHTEGMLGLKCDSALSVNAEVSNCDRAAPCLRDTMSSQ</sequence>
<protein>
    <submittedName>
        <fullName evidence="2">Uncharacterized protein</fullName>
    </submittedName>
</protein>
<comment type="caution">
    <text evidence="2">The sequence shown here is derived from an EMBL/GenBank/DDBJ whole genome shotgun (WGS) entry which is preliminary data.</text>
</comment>
<name>A0AAN8CQN2_CHAGU</name>
<reference evidence="2 3" key="1">
    <citation type="journal article" date="2023" name="Mol. Biol. Evol.">
        <title>Genomics of Secondarily Temperate Adaptation in the Only Non-Antarctic Icefish.</title>
        <authorList>
            <person name="Rivera-Colon A.G."/>
            <person name="Rayamajhi N."/>
            <person name="Minhas B.F."/>
            <person name="Madrigal G."/>
            <person name="Bilyk K.T."/>
            <person name="Yoon V."/>
            <person name="Hune M."/>
            <person name="Gregory S."/>
            <person name="Cheng C.H.C."/>
            <person name="Catchen J.M."/>
        </authorList>
    </citation>
    <scope>NUCLEOTIDE SEQUENCE [LARGE SCALE GENOMIC DNA]</scope>
    <source>
        <tissue evidence="2">White muscle</tissue>
    </source>
</reference>